<organism evidence="2 3">
    <name type="scientific">Marasmiellus scandens</name>
    <dbReference type="NCBI Taxonomy" id="2682957"/>
    <lineage>
        <taxon>Eukaryota</taxon>
        <taxon>Fungi</taxon>
        <taxon>Dikarya</taxon>
        <taxon>Basidiomycota</taxon>
        <taxon>Agaricomycotina</taxon>
        <taxon>Agaricomycetes</taxon>
        <taxon>Agaricomycetidae</taxon>
        <taxon>Agaricales</taxon>
        <taxon>Marasmiineae</taxon>
        <taxon>Omphalotaceae</taxon>
        <taxon>Marasmiellus</taxon>
    </lineage>
</organism>
<reference evidence="2 3" key="1">
    <citation type="submission" date="2024-01" db="EMBL/GenBank/DDBJ databases">
        <title>A draft genome for the cacao thread blight pathogen Marasmiellus scandens.</title>
        <authorList>
            <person name="Baruah I.K."/>
            <person name="Leung J."/>
            <person name="Bukari Y."/>
            <person name="Amoako-Attah I."/>
            <person name="Meinhardt L.W."/>
            <person name="Bailey B.A."/>
            <person name="Cohen S.P."/>
        </authorList>
    </citation>
    <scope>NUCLEOTIDE SEQUENCE [LARGE SCALE GENOMIC DNA]</scope>
    <source>
        <strain evidence="2 3">GH-19</strain>
    </source>
</reference>
<keyword evidence="1" id="KW-1133">Transmembrane helix</keyword>
<sequence length="550" mass="62643">MDANFHLVRLKVSSEDADPGLVHGYQYFVESNDFQEHLSKDYGSKIKDNSDGKPCNNHKAVGHANMRREAGLCTTGVAATSCSRHGMKLPGSHVDLQVGERFFNMDYSFLSALMFTAFALLLLGGDVLLSYDIMCTYIRYLFTRISSYPAQLKPPLTKEHFVGVIPKFHLPGHILDCGLNFNFNYTRYSRRTHGETIEQSWSSSNALAGSTKVMGPGSRRDVLDDHFGFQNWKKRTTFAHQYVSWVVAAADKREDAVRIFKSYDEGVKPADRQEWLRAVEEWEMDQTKPNPYQSTVRPPTFNSVRLKLAKEEADALKTANKSVDIERDVSLSSLIVEGLELRELQRRLQYDLKELTVHSTDLTRSKILERANALRRRIEWWSNSQALYFPISVPLRARQSMSSAACDIPLLLPSEILTQAPHSPLDLKAAAIQWDLELALAGDMLERIRLGLIQRKFLWNWKNRYSHGQKDSTRSSTTIKNLQNKIDASAARYRTARTSLLVLGPKLGKVGWETIFRELRPADVRGLHESFLMMTIQRILGCHGFGELRE</sequence>
<accession>A0ABR1IW81</accession>
<keyword evidence="1" id="KW-0812">Transmembrane</keyword>
<evidence type="ECO:0000313" key="2">
    <source>
        <dbReference type="EMBL" id="KAK7439555.1"/>
    </source>
</evidence>
<evidence type="ECO:0000256" key="1">
    <source>
        <dbReference type="SAM" id="Phobius"/>
    </source>
</evidence>
<dbReference type="Pfam" id="PF18758">
    <property type="entry name" value="KDZ"/>
    <property type="match status" value="1"/>
</dbReference>
<protein>
    <submittedName>
        <fullName evidence="2">Uncharacterized protein</fullName>
    </submittedName>
</protein>
<dbReference type="InterPro" id="IPR040521">
    <property type="entry name" value="KDZ"/>
</dbReference>
<dbReference type="EMBL" id="JBANRG010000072">
    <property type="protein sequence ID" value="KAK7439555.1"/>
    <property type="molecule type" value="Genomic_DNA"/>
</dbReference>
<feature type="transmembrane region" description="Helical" evidence="1">
    <location>
        <begin position="109"/>
        <end position="131"/>
    </location>
</feature>
<gene>
    <name evidence="2" type="ORF">VKT23_017483</name>
</gene>
<keyword evidence="1" id="KW-0472">Membrane</keyword>
<keyword evidence="3" id="KW-1185">Reference proteome</keyword>
<dbReference type="Proteomes" id="UP001498398">
    <property type="component" value="Unassembled WGS sequence"/>
</dbReference>
<comment type="caution">
    <text evidence="2">The sequence shown here is derived from an EMBL/GenBank/DDBJ whole genome shotgun (WGS) entry which is preliminary data.</text>
</comment>
<evidence type="ECO:0000313" key="3">
    <source>
        <dbReference type="Proteomes" id="UP001498398"/>
    </source>
</evidence>
<name>A0ABR1IW81_9AGAR</name>
<proteinExistence type="predicted"/>